<feature type="compositionally biased region" description="Basic and acidic residues" evidence="1">
    <location>
        <begin position="24"/>
        <end position="33"/>
    </location>
</feature>
<reference evidence="3" key="2">
    <citation type="submission" date="2023-06" db="EMBL/GenBank/DDBJ databases">
        <authorList>
            <consortium name="Lawrence Berkeley National Laboratory"/>
            <person name="Haridas S."/>
            <person name="Hensen N."/>
            <person name="Bonometti L."/>
            <person name="Westerberg I."/>
            <person name="Brannstrom I.O."/>
            <person name="Guillou S."/>
            <person name="Cros-Aarteil S."/>
            <person name="Calhoun S."/>
            <person name="Kuo A."/>
            <person name="Mondo S."/>
            <person name="Pangilinan J."/>
            <person name="Riley R."/>
            <person name="LaButti K."/>
            <person name="Andreopoulos B."/>
            <person name="Lipzen A."/>
            <person name="Chen C."/>
            <person name="Yanf M."/>
            <person name="Daum C."/>
            <person name="Ng V."/>
            <person name="Clum A."/>
            <person name="Steindorff A."/>
            <person name="Ohm R."/>
            <person name="Martin F."/>
            <person name="Silar P."/>
            <person name="Natvig D."/>
            <person name="Lalanne C."/>
            <person name="Gautier V."/>
            <person name="Ament-velasquez S.L."/>
            <person name="Kruys A."/>
            <person name="Hutchinson M.I."/>
            <person name="Powell A.J."/>
            <person name="Barry K."/>
            <person name="Miller A.N."/>
            <person name="Grigoriev I.V."/>
            <person name="Debuchy R."/>
            <person name="Gladieux P."/>
            <person name="Thoren M.H."/>
            <person name="Johannesson H."/>
        </authorList>
    </citation>
    <scope>NUCLEOTIDE SEQUENCE</scope>
    <source>
        <strain evidence="3">CBS 232.78</strain>
    </source>
</reference>
<proteinExistence type="predicted"/>
<reference evidence="3" key="1">
    <citation type="journal article" date="2023" name="Mol. Phylogenet. Evol.">
        <title>Genome-scale phylogeny and comparative genomics of the fungal order Sordariales.</title>
        <authorList>
            <person name="Hensen N."/>
            <person name="Bonometti L."/>
            <person name="Westerberg I."/>
            <person name="Brannstrom I.O."/>
            <person name="Guillou S."/>
            <person name="Cros-Aarteil S."/>
            <person name="Calhoun S."/>
            <person name="Haridas S."/>
            <person name="Kuo A."/>
            <person name="Mondo S."/>
            <person name="Pangilinan J."/>
            <person name="Riley R."/>
            <person name="LaButti K."/>
            <person name="Andreopoulos B."/>
            <person name="Lipzen A."/>
            <person name="Chen C."/>
            <person name="Yan M."/>
            <person name="Daum C."/>
            <person name="Ng V."/>
            <person name="Clum A."/>
            <person name="Steindorff A."/>
            <person name="Ohm R.A."/>
            <person name="Martin F."/>
            <person name="Silar P."/>
            <person name="Natvig D.O."/>
            <person name="Lalanne C."/>
            <person name="Gautier V."/>
            <person name="Ament-Velasquez S.L."/>
            <person name="Kruys A."/>
            <person name="Hutchinson M.I."/>
            <person name="Powell A.J."/>
            <person name="Barry K."/>
            <person name="Miller A.N."/>
            <person name="Grigoriev I.V."/>
            <person name="Debuchy R."/>
            <person name="Gladieux P."/>
            <person name="Hiltunen Thoren M."/>
            <person name="Johannesson H."/>
        </authorList>
    </citation>
    <scope>NUCLEOTIDE SEQUENCE</scope>
    <source>
        <strain evidence="3">CBS 232.78</strain>
    </source>
</reference>
<feature type="region of interest" description="Disordered" evidence="1">
    <location>
        <begin position="870"/>
        <end position="909"/>
    </location>
</feature>
<sequence>MASRKSSPKRHTRGALSLRLPSFHFDKEGEPRKAQAGQPETPPESASSCGSLETEDTPAPAAATRADEDKDKKRERRKSRLAMFTSFLPLLTPSPPTDPDPAHQTHRKPVSNPNDASQYFDGGGGNAPAAPTMQPPPVPPKVLPTPTMLKKVQKTPPGPHAQPVPPSPAPILRGPAPSPFIAQPSPPAGRNSRDRVKSVSPNTPPQPNRLQARRVSPSPAPRGRSTSAQPPKPRGISAEAPRVVSGPAEVRAPLNQSDDGEKRKSKRSFFRGRSRSNSTDLGSKGNGAWIMSPGNQSDYQVTPLLNGDKVPELWSEPGNVLVHLHPKESGLGPSFRVADHVFQPSRLLNEILEAATTSGTPRSGTYLGVNDASNRLLSPARGTAEGHLYLPLGSPLDSERLISARNLFAFLTNQPLVGTKAHPTIFSSLIQVAGLLCQFGFSNYDGSSFGDSVDASFDLFLDQFGTGDVRHSREKTLEALVLAEYMKSWNLYNEAFTHAVGKYESLLELKSPLYNSISVGTRNRLERANLNLCQRQANVDNRLEAFEFPSLFAGVASSTSREELRNIKFKEWKNSFTKMRAFVLGYYKDLFGNWPPKARSKKNHFSQTGLNRQCLKILYSDLCALYDLLVDREAMTTRTIDGVSDDAQEVDPMISALRLILGEFDRSSPPVLPPIPFDVPKLPTMTTIHEKYDALPTKKQAKFDKTLQSNELLLLLIKSRNIDTDSLRIPFLDAFKEFELKEAKNANPHDLADQRMGHWLFLYVVIQSLPMLVVDAPGLNWTEGVEYFLCQAPQGNPPWMEDAGEVRKAWFQTAGGGSVELSADVIMFSAEGIYMRSHCWLAAKAWQSVAGGAALPPPQAIASPLEPPRAVFQDMDPVSSPLGGGPPTPGSGPNSPRLHGRNASPSGIRAGRAYRSGIAIGLEPLPLPPPFADGTPPGSSSGDYRRGSGAGLSGSMYQLGLQGSSPAMDVNSPHELPPPRKPSTQGLSHTPTGSVSGSTFDDILKGMEADKDKPKKRSFF</sequence>
<feature type="region of interest" description="Disordered" evidence="1">
    <location>
        <begin position="1"/>
        <end position="294"/>
    </location>
</feature>
<feature type="compositionally biased region" description="Basic and acidic residues" evidence="1">
    <location>
        <begin position="1002"/>
        <end position="1013"/>
    </location>
</feature>
<gene>
    <name evidence="3" type="ORF">B0H63DRAFT_53060</name>
</gene>
<evidence type="ECO:0000313" key="3">
    <source>
        <dbReference type="EMBL" id="KAK3394633.1"/>
    </source>
</evidence>
<feature type="compositionally biased region" description="Pro residues" evidence="1">
    <location>
        <begin position="133"/>
        <end position="143"/>
    </location>
</feature>
<dbReference type="Proteomes" id="UP001285441">
    <property type="component" value="Unassembled WGS sequence"/>
</dbReference>
<dbReference type="AlphaFoldDB" id="A0AAE0P774"/>
<name>A0AAE0P774_9PEZI</name>
<dbReference type="InterPro" id="IPR058317">
    <property type="entry name" value="DUF8004"/>
</dbReference>
<comment type="caution">
    <text evidence="3">The sequence shown here is derived from an EMBL/GenBank/DDBJ whole genome shotgun (WGS) entry which is preliminary data.</text>
</comment>
<evidence type="ECO:0000313" key="4">
    <source>
        <dbReference type="Proteomes" id="UP001285441"/>
    </source>
</evidence>
<protein>
    <recommendedName>
        <fullName evidence="2">DUF8004 domain-containing protein</fullName>
    </recommendedName>
</protein>
<feature type="compositionally biased region" description="Basic residues" evidence="1">
    <location>
        <begin position="263"/>
        <end position="274"/>
    </location>
</feature>
<evidence type="ECO:0000259" key="2">
    <source>
        <dbReference type="Pfam" id="PF26013"/>
    </source>
</evidence>
<dbReference type="EMBL" id="JAULSW010000001">
    <property type="protein sequence ID" value="KAK3394633.1"/>
    <property type="molecule type" value="Genomic_DNA"/>
</dbReference>
<dbReference type="Pfam" id="PF26013">
    <property type="entry name" value="DUF8004"/>
    <property type="match status" value="1"/>
</dbReference>
<feature type="compositionally biased region" description="Pro residues" evidence="1">
    <location>
        <begin position="156"/>
        <end position="169"/>
    </location>
</feature>
<keyword evidence="4" id="KW-1185">Reference proteome</keyword>
<evidence type="ECO:0000256" key="1">
    <source>
        <dbReference type="SAM" id="MobiDB-lite"/>
    </source>
</evidence>
<dbReference type="PANTHER" id="PTHR39601">
    <property type="entry name" value="CHORIOGENIN HMINOR"/>
    <property type="match status" value="1"/>
</dbReference>
<feature type="compositionally biased region" description="Polar residues" evidence="1">
    <location>
        <begin position="982"/>
        <end position="999"/>
    </location>
</feature>
<feature type="region of interest" description="Disordered" evidence="1">
    <location>
        <begin position="925"/>
        <end position="1020"/>
    </location>
</feature>
<feature type="compositionally biased region" description="Basic residues" evidence="1">
    <location>
        <begin position="1"/>
        <end position="13"/>
    </location>
</feature>
<dbReference type="PANTHER" id="PTHR39601:SF2">
    <property type="entry name" value="CHORIOGENIN HMINOR"/>
    <property type="match status" value="1"/>
</dbReference>
<feature type="domain" description="DUF8004" evidence="2">
    <location>
        <begin position="455"/>
        <end position="548"/>
    </location>
</feature>
<organism evidence="3 4">
    <name type="scientific">Podospora didyma</name>
    <dbReference type="NCBI Taxonomy" id="330526"/>
    <lineage>
        <taxon>Eukaryota</taxon>
        <taxon>Fungi</taxon>
        <taxon>Dikarya</taxon>
        <taxon>Ascomycota</taxon>
        <taxon>Pezizomycotina</taxon>
        <taxon>Sordariomycetes</taxon>
        <taxon>Sordariomycetidae</taxon>
        <taxon>Sordariales</taxon>
        <taxon>Podosporaceae</taxon>
        <taxon>Podospora</taxon>
    </lineage>
</organism>
<accession>A0AAE0P774</accession>